<sequence length="85" mass="9556">MKDHTLEQYLSTADQPVKDFMAELLEALGKKILDEQDPRLALDYFGAQFEIKLVSFNGISQANNHNEPALSHPTGSLENRLLTNI</sequence>
<reference evidence="1 3" key="1">
    <citation type="submission" date="2016-07" db="EMBL/GenBank/DDBJ databases">
        <title>Genome sequencing of Vibrio scophthalmi strain VS-05, an isolated from Paralichthys olivaceus.</title>
        <authorList>
            <person name="Han H.-J."/>
        </authorList>
    </citation>
    <scope>NUCLEOTIDE SEQUENCE [LARGE SCALE GENOMIC DNA]</scope>
    <source>
        <strain evidence="1 3">VS-05</strain>
    </source>
</reference>
<accession>A0A1C7FE44</accession>
<proteinExistence type="predicted"/>
<evidence type="ECO:0000313" key="3">
    <source>
        <dbReference type="Proteomes" id="UP000092528"/>
    </source>
</evidence>
<dbReference type="Proteomes" id="UP000095131">
    <property type="component" value="Unassembled WGS sequence"/>
</dbReference>
<dbReference type="Proteomes" id="UP000092528">
    <property type="component" value="Chromosome 2"/>
</dbReference>
<gene>
    <name evidence="2" type="ORF">VSF3289_03584</name>
    <name evidence="1" type="ORF">VSVS05_03138</name>
</gene>
<dbReference type="RefSeq" id="WP_065546094.1">
    <property type="nucleotide sequence ID" value="NZ_CP016415.1"/>
</dbReference>
<evidence type="ECO:0000313" key="2">
    <source>
        <dbReference type="EMBL" id="ODS04445.1"/>
    </source>
</evidence>
<reference evidence="2 4" key="2">
    <citation type="submission" date="2016-08" db="EMBL/GenBank/DDBJ databases">
        <title>Genome sequencing of Vibrio scophthalmi strain FP3289, an isolated from Paralichthys olivaceus.</title>
        <authorList>
            <person name="Han H.-J."/>
        </authorList>
    </citation>
    <scope>NUCLEOTIDE SEQUENCE [LARGE SCALE GENOMIC DNA]</scope>
    <source>
        <strain evidence="2 4">FP3289</strain>
    </source>
</reference>
<evidence type="ECO:0000313" key="4">
    <source>
        <dbReference type="Proteomes" id="UP000095131"/>
    </source>
</evidence>
<dbReference type="AlphaFoldDB" id="A0A1C7FE44"/>
<evidence type="ECO:0000313" key="1">
    <source>
        <dbReference type="EMBL" id="ANU38176.1"/>
    </source>
</evidence>
<dbReference type="EMBL" id="MDCJ01000007">
    <property type="protein sequence ID" value="ODS04445.1"/>
    <property type="molecule type" value="Genomic_DNA"/>
</dbReference>
<organism evidence="1 3">
    <name type="scientific">Vibrio scophthalmi</name>
    <dbReference type="NCBI Taxonomy" id="45658"/>
    <lineage>
        <taxon>Bacteria</taxon>
        <taxon>Pseudomonadati</taxon>
        <taxon>Pseudomonadota</taxon>
        <taxon>Gammaproteobacteria</taxon>
        <taxon>Vibrionales</taxon>
        <taxon>Vibrionaceae</taxon>
        <taxon>Vibrio</taxon>
    </lineage>
</organism>
<protein>
    <submittedName>
        <fullName evidence="1">Uncharacterized protein</fullName>
    </submittedName>
</protein>
<dbReference type="GeneID" id="96874629"/>
<name>A0A1C7FE44_9VIBR</name>
<dbReference type="EMBL" id="CP016415">
    <property type="protein sequence ID" value="ANU38176.1"/>
    <property type="molecule type" value="Genomic_DNA"/>
</dbReference>
<keyword evidence="3" id="KW-1185">Reference proteome</keyword>